<proteinExistence type="predicted"/>
<dbReference type="EMBL" id="JAGINW010000001">
    <property type="protein sequence ID" value="MBP2320316.1"/>
    <property type="molecule type" value="Genomic_DNA"/>
</dbReference>
<feature type="compositionally biased region" description="Pro residues" evidence="1">
    <location>
        <begin position="1"/>
        <end position="13"/>
    </location>
</feature>
<evidence type="ECO:0000313" key="3">
    <source>
        <dbReference type="Proteomes" id="UP001519332"/>
    </source>
</evidence>
<sequence>MSRPTPPPLPPIGPRSFDSDVPNASRMYDYYLGGAMNFTADRELAERAKSVLACTPSLARLNRSFLRRAVNACLDEGIDQFLDLGSGIPTVGNVHEIVQRRNPDARVMYVDYDATAVMHAKKLLDGNENAAILHADIRDPDSVLSAPEVLGLLDFDRPMGLLMVGILLYVGDEYNPKGLVATYRDACAPGSLVPISVITLEHVSKYDPVTHKQMLDLISVYDDASEQINVFGETEFTTWFDGMRLLEPGVTVLPDWRPDGALESDNDSPAGLLGIGGLGKIVRGPVAEAPDA</sequence>
<accession>A0ABS4T7N6</accession>
<evidence type="ECO:0000256" key="1">
    <source>
        <dbReference type="SAM" id="MobiDB-lite"/>
    </source>
</evidence>
<dbReference type="SUPFAM" id="SSF53335">
    <property type="entry name" value="S-adenosyl-L-methionine-dependent methyltransferases"/>
    <property type="match status" value="1"/>
</dbReference>
<reference evidence="2 3" key="1">
    <citation type="submission" date="2021-03" db="EMBL/GenBank/DDBJ databases">
        <title>Sequencing the genomes of 1000 actinobacteria strains.</title>
        <authorList>
            <person name="Klenk H.-P."/>
        </authorList>
    </citation>
    <scope>NUCLEOTIDE SEQUENCE [LARGE SCALE GENOMIC DNA]</scope>
    <source>
        <strain evidence="2 3">DSM 46670</strain>
    </source>
</reference>
<organism evidence="2 3">
    <name type="scientific">Kibdelosporangium banguiense</name>
    <dbReference type="NCBI Taxonomy" id="1365924"/>
    <lineage>
        <taxon>Bacteria</taxon>
        <taxon>Bacillati</taxon>
        <taxon>Actinomycetota</taxon>
        <taxon>Actinomycetes</taxon>
        <taxon>Pseudonocardiales</taxon>
        <taxon>Pseudonocardiaceae</taxon>
        <taxon>Kibdelosporangium</taxon>
    </lineage>
</organism>
<keyword evidence="3" id="KW-1185">Reference proteome</keyword>
<evidence type="ECO:0008006" key="4">
    <source>
        <dbReference type="Google" id="ProtNLM"/>
    </source>
</evidence>
<dbReference type="PIRSF" id="PIRSF017393">
    <property type="entry name" value="MTase_SAV2177"/>
    <property type="match status" value="1"/>
</dbReference>
<dbReference type="InterPro" id="IPR006764">
    <property type="entry name" value="SAM_dep_MeTrfase_SAV2177_type"/>
</dbReference>
<protein>
    <recommendedName>
        <fullName evidence="4">S-adenosyl methyltransferase</fullName>
    </recommendedName>
</protein>
<name>A0ABS4T7N6_9PSEU</name>
<dbReference type="Proteomes" id="UP001519332">
    <property type="component" value="Unassembled WGS sequence"/>
</dbReference>
<feature type="region of interest" description="Disordered" evidence="1">
    <location>
        <begin position="1"/>
        <end position="20"/>
    </location>
</feature>
<comment type="caution">
    <text evidence="2">The sequence shown here is derived from an EMBL/GenBank/DDBJ whole genome shotgun (WGS) entry which is preliminary data.</text>
</comment>
<gene>
    <name evidence="2" type="ORF">JOF56_000701</name>
</gene>
<dbReference type="RefSeq" id="WP_209634305.1">
    <property type="nucleotide sequence ID" value="NZ_JAGINW010000001.1"/>
</dbReference>
<dbReference type="Pfam" id="PF04672">
    <property type="entry name" value="Methyltransf_19"/>
    <property type="match status" value="1"/>
</dbReference>
<dbReference type="InterPro" id="IPR029063">
    <property type="entry name" value="SAM-dependent_MTases_sf"/>
</dbReference>
<evidence type="ECO:0000313" key="2">
    <source>
        <dbReference type="EMBL" id="MBP2320316.1"/>
    </source>
</evidence>
<dbReference type="Gene3D" id="3.40.50.150">
    <property type="entry name" value="Vaccinia Virus protein VP39"/>
    <property type="match status" value="1"/>
</dbReference>